<evidence type="ECO:0000313" key="6">
    <source>
        <dbReference type="Proteomes" id="UP000642748"/>
    </source>
</evidence>
<dbReference type="Proteomes" id="UP000642748">
    <property type="component" value="Unassembled WGS sequence"/>
</dbReference>
<dbReference type="EMBL" id="BONZ01000064">
    <property type="protein sequence ID" value="GIH18191.1"/>
    <property type="molecule type" value="Genomic_DNA"/>
</dbReference>
<keyword evidence="3" id="KW-1133">Transmembrane helix</keyword>
<evidence type="ECO:0000256" key="3">
    <source>
        <dbReference type="SAM" id="Phobius"/>
    </source>
</evidence>
<dbReference type="PANTHER" id="PTHR33393">
    <property type="entry name" value="POLYGLUTAMINE SYNTHESIS ACCESSORY PROTEIN RV0574C-RELATED"/>
    <property type="match status" value="1"/>
</dbReference>
<dbReference type="SMART" id="SM00854">
    <property type="entry name" value="PGA_cap"/>
    <property type="match status" value="1"/>
</dbReference>
<comment type="caution">
    <text evidence="5">The sequence shown here is derived from an EMBL/GenBank/DDBJ whole genome shotgun (WGS) entry which is preliminary data.</text>
</comment>
<dbReference type="Gene3D" id="3.60.21.10">
    <property type="match status" value="1"/>
</dbReference>
<proteinExistence type="inferred from homology"/>
<evidence type="ECO:0000256" key="1">
    <source>
        <dbReference type="ARBA" id="ARBA00005662"/>
    </source>
</evidence>
<sequence length="405" mass="41874">MPPHREPAPRDRPHSATRQNGRTAPLTAAIAVLVLGAAAMGVALVRSGSGGATAQWFATGASAGASMPPVAPVGDGASVAPAADQQEITMSAVGDTIMSAAPNFLPPNNGKGFFDSVASALHSDLQMANLEQPLTNDTGVSKCSAASLGKTCFQFRSPPSYANILKQAGFSLVTIANNHALDFGAKGHEQTEEALTDAGVKYTGPPGMITTVDVKGIKVAVLGFAPYSWANDVTNISKAEDLVRQAKQQADLVVIQVHMGGEGADHTHVKPGTELYLGENRGDPIGFSHAMIDAGADIVIGHSPHVLRAMEFYKGHLIAYSMGNFAGYHALNSGGVLGVSGVLRVTLRKDGTFVSGSLVPTRMVSPGLPRMDPKKQAITLVNGLSKSDFPRTGAHIAANGAITPS</sequence>
<keyword evidence="3" id="KW-0812">Transmembrane</keyword>
<dbReference type="AlphaFoldDB" id="A0A8J3VTY9"/>
<protein>
    <submittedName>
        <fullName evidence="5">Metallophosphatase</fullName>
    </submittedName>
</protein>
<feature type="domain" description="Capsule synthesis protein CapA" evidence="4">
    <location>
        <begin position="89"/>
        <end position="329"/>
    </location>
</feature>
<dbReference type="CDD" id="cd07381">
    <property type="entry name" value="MPP_CapA"/>
    <property type="match status" value="1"/>
</dbReference>
<feature type="transmembrane region" description="Helical" evidence="3">
    <location>
        <begin position="26"/>
        <end position="45"/>
    </location>
</feature>
<gene>
    <name evidence="5" type="ORF">Raf01_63630</name>
</gene>
<evidence type="ECO:0000256" key="2">
    <source>
        <dbReference type="SAM" id="MobiDB-lite"/>
    </source>
</evidence>
<dbReference type="Pfam" id="PF09587">
    <property type="entry name" value="PGA_cap"/>
    <property type="match status" value="1"/>
</dbReference>
<dbReference type="InterPro" id="IPR019079">
    <property type="entry name" value="Capsule_synth_CapA"/>
</dbReference>
<evidence type="ECO:0000313" key="5">
    <source>
        <dbReference type="EMBL" id="GIH18191.1"/>
    </source>
</evidence>
<reference evidence="5" key="1">
    <citation type="submission" date="2021-01" db="EMBL/GenBank/DDBJ databases">
        <title>Whole genome shotgun sequence of Rugosimonospora africana NBRC 104875.</title>
        <authorList>
            <person name="Komaki H."/>
            <person name="Tamura T."/>
        </authorList>
    </citation>
    <scope>NUCLEOTIDE SEQUENCE</scope>
    <source>
        <strain evidence="5">NBRC 104875</strain>
    </source>
</reference>
<accession>A0A8J3VTY9</accession>
<name>A0A8J3VTY9_9ACTN</name>
<feature type="region of interest" description="Disordered" evidence="2">
    <location>
        <begin position="1"/>
        <end position="23"/>
    </location>
</feature>
<dbReference type="PANTHER" id="PTHR33393:SF11">
    <property type="entry name" value="POLYGLUTAMINE SYNTHESIS ACCESSORY PROTEIN RV0574C-RELATED"/>
    <property type="match status" value="1"/>
</dbReference>
<organism evidence="5 6">
    <name type="scientific">Rugosimonospora africana</name>
    <dbReference type="NCBI Taxonomy" id="556532"/>
    <lineage>
        <taxon>Bacteria</taxon>
        <taxon>Bacillati</taxon>
        <taxon>Actinomycetota</taxon>
        <taxon>Actinomycetes</taxon>
        <taxon>Micromonosporales</taxon>
        <taxon>Micromonosporaceae</taxon>
        <taxon>Rugosimonospora</taxon>
    </lineage>
</organism>
<dbReference type="InterPro" id="IPR029052">
    <property type="entry name" value="Metallo-depent_PP-like"/>
</dbReference>
<comment type="similarity">
    <text evidence="1">Belongs to the CapA family.</text>
</comment>
<keyword evidence="6" id="KW-1185">Reference proteome</keyword>
<feature type="compositionally biased region" description="Basic and acidic residues" evidence="2">
    <location>
        <begin position="1"/>
        <end position="14"/>
    </location>
</feature>
<dbReference type="InterPro" id="IPR052169">
    <property type="entry name" value="CW_Biosynth-Accessory"/>
</dbReference>
<evidence type="ECO:0000259" key="4">
    <source>
        <dbReference type="SMART" id="SM00854"/>
    </source>
</evidence>
<dbReference type="SUPFAM" id="SSF56300">
    <property type="entry name" value="Metallo-dependent phosphatases"/>
    <property type="match status" value="1"/>
</dbReference>
<keyword evidence="3" id="KW-0472">Membrane</keyword>